<gene>
    <name evidence="3" type="ORF">V6N12_050868</name>
</gene>
<evidence type="ECO:0000256" key="1">
    <source>
        <dbReference type="SAM" id="MobiDB-lite"/>
    </source>
</evidence>
<organism evidence="3 4">
    <name type="scientific">Hibiscus sabdariffa</name>
    <name type="common">roselle</name>
    <dbReference type="NCBI Taxonomy" id="183260"/>
    <lineage>
        <taxon>Eukaryota</taxon>
        <taxon>Viridiplantae</taxon>
        <taxon>Streptophyta</taxon>
        <taxon>Embryophyta</taxon>
        <taxon>Tracheophyta</taxon>
        <taxon>Spermatophyta</taxon>
        <taxon>Magnoliopsida</taxon>
        <taxon>eudicotyledons</taxon>
        <taxon>Gunneridae</taxon>
        <taxon>Pentapetalae</taxon>
        <taxon>rosids</taxon>
        <taxon>malvids</taxon>
        <taxon>Malvales</taxon>
        <taxon>Malvaceae</taxon>
        <taxon>Malvoideae</taxon>
        <taxon>Hibiscus</taxon>
    </lineage>
</organism>
<feature type="region of interest" description="Disordered" evidence="1">
    <location>
        <begin position="354"/>
        <end position="375"/>
    </location>
</feature>
<dbReference type="Pfam" id="PF13966">
    <property type="entry name" value="zf-RVT"/>
    <property type="match status" value="1"/>
</dbReference>
<dbReference type="Proteomes" id="UP001472677">
    <property type="component" value="Unassembled WGS sequence"/>
</dbReference>
<evidence type="ECO:0000259" key="2">
    <source>
        <dbReference type="Pfam" id="PF13966"/>
    </source>
</evidence>
<accession>A0ABR2GDU1</accession>
<protein>
    <recommendedName>
        <fullName evidence="2">Reverse transcriptase zinc-binding domain-containing protein</fullName>
    </recommendedName>
</protein>
<evidence type="ECO:0000313" key="3">
    <source>
        <dbReference type="EMBL" id="KAK8601023.1"/>
    </source>
</evidence>
<sequence>MDSESDLGDDRPQLRWETNFQFSTRSAYAFLNRKIDSRQSTTWKKVWQLKVPQRVKVFAWLPLHERLLTNLERVRWHSAESGLCEICKSGREDIEHVLRSYIAANWRGKWVLWRTSSPEEIDLWRNVAEPLVDMQNPVVLILRIVARSDCRMSGLKLTLMLWFRRRIAQQALVQCFATTKGDGYMILPIFFVTTYWYLSYGPSMKAFFMHGLVLAARGRASKLSTDVFTVAPDDVREVLEEEMSQSALTSDSLVSEFGGSYVKSPGARSFDLAGFPWLGDSKVVGGKAGATVVGGSVVNPVKDSDANVDGGEENNCDAKVDGDRVNNYDPKVDFTCDVGGSLGVDSHDSGVVELTSPIGKTPRENSGESLESPNKFELLCSVAEGQDGRVDSP</sequence>
<reference evidence="3 4" key="1">
    <citation type="journal article" date="2024" name="G3 (Bethesda)">
        <title>Genome assembly of Hibiscus sabdariffa L. provides insights into metabolisms of medicinal natural products.</title>
        <authorList>
            <person name="Kim T."/>
        </authorList>
    </citation>
    <scope>NUCLEOTIDE SEQUENCE [LARGE SCALE GENOMIC DNA]</scope>
    <source>
        <strain evidence="3">TK-2024</strain>
        <tissue evidence="3">Old leaves</tissue>
    </source>
</reference>
<proteinExistence type="predicted"/>
<comment type="caution">
    <text evidence="3">The sequence shown here is derived from an EMBL/GenBank/DDBJ whole genome shotgun (WGS) entry which is preliminary data.</text>
</comment>
<feature type="domain" description="Reverse transcriptase zinc-binding" evidence="2">
    <location>
        <begin position="22"/>
        <end position="98"/>
    </location>
</feature>
<keyword evidence="4" id="KW-1185">Reference proteome</keyword>
<evidence type="ECO:0000313" key="4">
    <source>
        <dbReference type="Proteomes" id="UP001472677"/>
    </source>
</evidence>
<dbReference type="EMBL" id="JBBPBM010000001">
    <property type="protein sequence ID" value="KAK8601023.1"/>
    <property type="molecule type" value="Genomic_DNA"/>
</dbReference>
<dbReference type="InterPro" id="IPR026960">
    <property type="entry name" value="RVT-Znf"/>
</dbReference>
<name>A0ABR2GDU1_9ROSI</name>